<keyword evidence="13" id="KW-1015">Disulfide bond</keyword>
<dbReference type="PROSITE" id="PS50836">
    <property type="entry name" value="DOMON"/>
    <property type="match status" value="1"/>
</dbReference>
<keyword evidence="5" id="KW-0479">Metal-binding</keyword>
<comment type="cofactor">
    <cofactor evidence="1">
        <name>Cu(2+)</name>
        <dbReference type="ChEBI" id="CHEBI:29036"/>
    </cofactor>
</comment>
<dbReference type="GO" id="GO:0005615">
    <property type="term" value="C:extracellular space"/>
    <property type="evidence" value="ECO:0007669"/>
    <property type="project" value="TreeGrafter"/>
</dbReference>
<evidence type="ECO:0000256" key="10">
    <source>
        <dbReference type="ARBA" id="ARBA00023008"/>
    </source>
</evidence>
<dbReference type="GO" id="GO:0042421">
    <property type="term" value="P:norepinephrine biosynthetic process"/>
    <property type="evidence" value="ECO:0007669"/>
    <property type="project" value="TreeGrafter"/>
</dbReference>
<dbReference type="PRINTS" id="PR00767">
    <property type="entry name" value="DBMONOXGNASE"/>
</dbReference>
<dbReference type="InterPro" id="IPR024548">
    <property type="entry name" value="Cu2_monoox_C"/>
</dbReference>
<dbReference type="FunFam" id="2.60.120.230:FF:000001">
    <property type="entry name" value="Monooxygenase, DBH-like 1"/>
    <property type="match status" value="1"/>
</dbReference>
<dbReference type="GO" id="GO:0006589">
    <property type="term" value="P:octopamine biosynthetic process"/>
    <property type="evidence" value="ECO:0007669"/>
    <property type="project" value="TreeGrafter"/>
</dbReference>
<evidence type="ECO:0000256" key="1">
    <source>
        <dbReference type="ARBA" id="ARBA00001973"/>
    </source>
</evidence>
<evidence type="ECO:0000256" key="14">
    <source>
        <dbReference type="ARBA" id="ARBA00023180"/>
    </source>
</evidence>
<keyword evidence="11" id="KW-0503">Monooxygenase</keyword>
<dbReference type="InterPro" id="IPR028460">
    <property type="entry name" value="Tbh/DBH"/>
</dbReference>
<dbReference type="InterPro" id="IPR000323">
    <property type="entry name" value="Cu2_ascorb_mOase_N"/>
</dbReference>
<evidence type="ECO:0000256" key="6">
    <source>
        <dbReference type="ARBA" id="ARBA00022729"/>
    </source>
</evidence>
<dbReference type="InterPro" id="IPR014784">
    <property type="entry name" value="Cu2_ascorb_mOase-like_C"/>
</dbReference>
<dbReference type="InterPro" id="IPR000945">
    <property type="entry name" value="DBH-like"/>
</dbReference>
<dbReference type="GO" id="GO:0004500">
    <property type="term" value="F:dopamine beta-monooxygenase activity"/>
    <property type="evidence" value="ECO:0007669"/>
    <property type="project" value="InterPro"/>
</dbReference>
<dbReference type="Pfam" id="PF03712">
    <property type="entry name" value="Cu2_monoox_C"/>
    <property type="match status" value="1"/>
</dbReference>
<protein>
    <recommendedName>
        <fullName evidence="15">DOMON domain-containing protein</fullName>
    </recommendedName>
</protein>
<dbReference type="FunFam" id="2.60.120.310:FF:000002">
    <property type="entry name" value="DBH-like monooxygenase protein 1"/>
    <property type="match status" value="1"/>
</dbReference>
<dbReference type="GO" id="GO:0005507">
    <property type="term" value="F:copper ion binding"/>
    <property type="evidence" value="ECO:0007669"/>
    <property type="project" value="InterPro"/>
</dbReference>
<dbReference type="GO" id="GO:0005789">
    <property type="term" value="C:endoplasmic reticulum membrane"/>
    <property type="evidence" value="ECO:0007669"/>
    <property type="project" value="UniProtKB-SubCell"/>
</dbReference>
<keyword evidence="8" id="KW-1133">Transmembrane helix</keyword>
<dbReference type="InterPro" id="IPR036939">
    <property type="entry name" value="Cu2_ascorb_mOase_N_sf"/>
</dbReference>
<dbReference type="CDD" id="cd09631">
    <property type="entry name" value="DOMON_DOH"/>
    <property type="match status" value="1"/>
</dbReference>
<keyword evidence="10" id="KW-0186">Copper</keyword>
<evidence type="ECO:0000256" key="13">
    <source>
        <dbReference type="ARBA" id="ARBA00023157"/>
    </source>
</evidence>
<comment type="caution">
    <text evidence="16">The sequence shown here is derived from an EMBL/GenBank/DDBJ whole genome shotgun (WGS) entry which is preliminary data.</text>
</comment>
<keyword evidence="17" id="KW-1185">Reference proteome</keyword>
<reference evidence="16" key="1">
    <citation type="submission" date="2023-03" db="EMBL/GenBank/DDBJ databases">
        <title>Electrophorus voltai genome.</title>
        <authorList>
            <person name="Bian C."/>
        </authorList>
    </citation>
    <scope>NUCLEOTIDE SEQUENCE</scope>
    <source>
        <strain evidence="16">CB-2022</strain>
        <tissue evidence="16">Muscle</tissue>
    </source>
</reference>
<evidence type="ECO:0000256" key="4">
    <source>
        <dbReference type="ARBA" id="ARBA00022692"/>
    </source>
</evidence>
<evidence type="ECO:0000313" key="16">
    <source>
        <dbReference type="EMBL" id="KAK1805537.1"/>
    </source>
</evidence>
<dbReference type="PANTHER" id="PTHR10157">
    <property type="entry name" value="DOPAMINE BETA HYDROXYLASE RELATED"/>
    <property type="match status" value="1"/>
</dbReference>
<keyword evidence="4" id="KW-0812">Transmembrane</keyword>
<dbReference type="Proteomes" id="UP001239994">
    <property type="component" value="Unassembled WGS sequence"/>
</dbReference>
<feature type="domain" description="DOMON" evidence="15">
    <location>
        <begin position="161"/>
        <end position="274"/>
    </location>
</feature>
<accession>A0AAD8ZUN4</accession>
<dbReference type="GO" id="GO:0042420">
    <property type="term" value="P:dopamine catabolic process"/>
    <property type="evidence" value="ECO:0007669"/>
    <property type="project" value="TreeGrafter"/>
</dbReference>
<evidence type="ECO:0000256" key="11">
    <source>
        <dbReference type="ARBA" id="ARBA00023033"/>
    </source>
</evidence>
<dbReference type="GO" id="GO:0030667">
    <property type="term" value="C:secretory granule membrane"/>
    <property type="evidence" value="ECO:0007669"/>
    <property type="project" value="TreeGrafter"/>
</dbReference>
<dbReference type="SMART" id="SM00664">
    <property type="entry name" value="DoH"/>
    <property type="match status" value="1"/>
</dbReference>
<dbReference type="Pfam" id="PF01082">
    <property type="entry name" value="Cu2_monooxygen"/>
    <property type="match status" value="1"/>
</dbReference>
<evidence type="ECO:0000256" key="12">
    <source>
        <dbReference type="ARBA" id="ARBA00023136"/>
    </source>
</evidence>
<name>A0AAD8ZUN4_9TELE</name>
<evidence type="ECO:0000256" key="9">
    <source>
        <dbReference type="ARBA" id="ARBA00023002"/>
    </source>
</evidence>
<dbReference type="InterPro" id="IPR008977">
    <property type="entry name" value="PHM/PNGase_F_dom_sf"/>
</dbReference>
<evidence type="ECO:0000256" key="3">
    <source>
        <dbReference type="ARBA" id="ARBA00010676"/>
    </source>
</evidence>
<proteinExistence type="inferred from homology"/>
<sequence length="749" mass="83019">MASPNSMSQGSNTYCQGCKPYPPPPPIHYPISNQDSRCEMIHSAAMELPNLTSTRLSVSGRRPGIPVRTKGGACASGENRDAGCSGSALLKEKKSVTDVSRMLPTSKARGCVHGLVATLITFRNMSENKVLCAAVFLTSVVCAACSRGSGFDHAATLDANGKYTIKWKFDETTITFEIEAETKGYIGFGISPNGAMASSDIMIGGVAHGEPYLHDYFVDQGRGVHEDPMQNYRLLYGMENHTHTVLGFSRDLQTCDPNDRAITDSTVRVIWAYHDEDVGPSGPVYHGADRGRKSLRLLNPKTGTNVPPGTAVFDLRNVNVPVPHKDTTYWCRMFKMPEVHTKHHIIRIEALLQEDHRGMVHHILLYQCDSTLDDSELQASHECFHPNMPDSFLSCETVIFAWAIGGEGYTYPPHVGMSIGTAADPVYVLMEVHYDNPALHTGLLDNSGLRLYYTPRLRSYDAGVMETGVWVSLYHMLPPGMESYVTEGHCTQECLRESLDMEMPSGVRVFAVLLHAHLAGRAIRTRHFRGLVELPPLASDNNFDFNFQEFQPVSPERLLLPGDSLITECIYNTKARQNMTWGGLSTRDEMCLSYLLYYPRVNLARCESLPEINGQLKFIGVKQIQSPLTTWPFMIKSPKRYSNLSFTEAMDKFRWTKKRGKAFNELVLTLPINVRCSKTGQEEWSVSGQTREAAGASIQGVIMPPPKPKSVRPPAAATCPVTSGSQHHCEPFVVVMAALVLVLHALSRF</sequence>
<dbReference type="AlphaFoldDB" id="A0AAD8ZUN4"/>
<keyword evidence="9" id="KW-0560">Oxidoreductase</keyword>
<evidence type="ECO:0000259" key="15">
    <source>
        <dbReference type="PROSITE" id="PS50836"/>
    </source>
</evidence>
<keyword evidence="14" id="KW-0325">Glycoprotein</keyword>
<organism evidence="16 17">
    <name type="scientific">Electrophorus voltai</name>
    <dbReference type="NCBI Taxonomy" id="2609070"/>
    <lineage>
        <taxon>Eukaryota</taxon>
        <taxon>Metazoa</taxon>
        <taxon>Chordata</taxon>
        <taxon>Craniata</taxon>
        <taxon>Vertebrata</taxon>
        <taxon>Euteleostomi</taxon>
        <taxon>Actinopterygii</taxon>
        <taxon>Neopterygii</taxon>
        <taxon>Teleostei</taxon>
        <taxon>Ostariophysi</taxon>
        <taxon>Gymnotiformes</taxon>
        <taxon>Gymnotoidei</taxon>
        <taxon>Gymnotidae</taxon>
        <taxon>Electrophorus</taxon>
    </lineage>
</organism>
<dbReference type="PANTHER" id="PTHR10157:SF42">
    <property type="entry name" value="DBH-LIKE MONOOXYGENASE PROTEIN 1 HOMOLOG"/>
    <property type="match status" value="1"/>
</dbReference>
<dbReference type="InterPro" id="IPR005018">
    <property type="entry name" value="DOMON_domain"/>
</dbReference>
<dbReference type="Gene3D" id="2.60.120.230">
    <property type="match status" value="1"/>
</dbReference>
<keyword evidence="7" id="KW-0256">Endoplasmic reticulum</keyword>
<evidence type="ECO:0000256" key="8">
    <source>
        <dbReference type="ARBA" id="ARBA00022989"/>
    </source>
</evidence>
<evidence type="ECO:0000256" key="5">
    <source>
        <dbReference type="ARBA" id="ARBA00022723"/>
    </source>
</evidence>
<dbReference type="Pfam" id="PF03351">
    <property type="entry name" value="DOMON"/>
    <property type="match status" value="1"/>
</dbReference>
<comment type="similarity">
    <text evidence="3">Belongs to the copper type II ascorbate-dependent monooxygenase family.</text>
</comment>
<keyword evidence="6" id="KW-0732">Signal</keyword>
<evidence type="ECO:0000256" key="7">
    <source>
        <dbReference type="ARBA" id="ARBA00022824"/>
    </source>
</evidence>
<evidence type="ECO:0000313" key="17">
    <source>
        <dbReference type="Proteomes" id="UP001239994"/>
    </source>
</evidence>
<gene>
    <name evidence="16" type="ORF">P4O66_019836</name>
</gene>
<dbReference type="EMBL" id="JAROKS010000003">
    <property type="protein sequence ID" value="KAK1805537.1"/>
    <property type="molecule type" value="Genomic_DNA"/>
</dbReference>
<keyword evidence="12" id="KW-0472">Membrane</keyword>
<dbReference type="SUPFAM" id="SSF49742">
    <property type="entry name" value="PHM/PNGase F"/>
    <property type="match status" value="2"/>
</dbReference>
<dbReference type="Gene3D" id="2.60.120.310">
    <property type="entry name" value="Copper type II, ascorbate-dependent monooxygenase, N-terminal domain"/>
    <property type="match status" value="1"/>
</dbReference>
<comment type="subcellular location">
    <subcellularLocation>
        <location evidence="2">Endoplasmic reticulum membrane</location>
        <topology evidence="2">Single-pass type I membrane protein</topology>
    </subcellularLocation>
</comment>
<dbReference type="InterPro" id="IPR045266">
    <property type="entry name" value="DOH_DOMON"/>
</dbReference>
<evidence type="ECO:0000256" key="2">
    <source>
        <dbReference type="ARBA" id="ARBA00004115"/>
    </source>
</evidence>